<dbReference type="Gene3D" id="3.10.20.30">
    <property type="match status" value="1"/>
</dbReference>
<dbReference type="AlphaFoldDB" id="A0A2H3KMB3"/>
<dbReference type="InterPro" id="IPR010038">
    <property type="entry name" value="MoaD_arc-typ"/>
</dbReference>
<evidence type="ECO:0000313" key="2">
    <source>
        <dbReference type="Proteomes" id="UP000220922"/>
    </source>
</evidence>
<dbReference type="SUPFAM" id="SSF54285">
    <property type="entry name" value="MoaD/ThiS"/>
    <property type="match status" value="1"/>
</dbReference>
<dbReference type="EMBL" id="LYXE01000099">
    <property type="protein sequence ID" value="PDV98471.1"/>
    <property type="molecule type" value="Genomic_DNA"/>
</dbReference>
<dbReference type="Pfam" id="PF02597">
    <property type="entry name" value="ThiS"/>
    <property type="match status" value="1"/>
</dbReference>
<comment type="caution">
    <text evidence="1">The sequence shown here is derived from an EMBL/GenBank/DDBJ whole genome shotgun (WGS) entry which is preliminary data.</text>
</comment>
<dbReference type="InterPro" id="IPR003749">
    <property type="entry name" value="ThiS/MoaD-like"/>
</dbReference>
<sequence>MKINFYATLRPIVGGRTVELPLEEGVTVRELVTSLVEQWPPLREQLLDEHGELYQHVHVFINGRDAPYRDGGMEATITAEDVIDVFPAVAGG</sequence>
<dbReference type="InterPro" id="IPR052045">
    <property type="entry name" value="Sulfur_Carrier/Prot_Modifier"/>
</dbReference>
<organism evidence="1 2">
    <name type="scientific">Candidatus Chloroploca asiatica</name>
    <dbReference type="NCBI Taxonomy" id="1506545"/>
    <lineage>
        <taxon>Bacteria</taxon>
        <taxon>Bacillati</taxon>
        <taxon>Chloroflexota</taxon>
        <taxon>Chloroflexia</taxon>
        <taxon>Chloroflexales</taxon>
        <taxon>Chloroflexineae</taxon>
        <taxon>Oscillochloridaceae</taxon>
        <taxon>Candidatus Chloroploca</taxon>
    </lineage>
</organism>
<dbReference type="PANTHER" id="PTHR38031">
    <property type="entry name" value="SULFUR CARRIER PROTEIN SLR0821-RELATED"/>
    <property type="match status" value="1"/>
</dbReference>
<dbReference type="InterPro" id="IPR016155">
    <property type="entry name" value="Mopterin_synth/thiamin_S_b"/>
</dbReference>
<gene>
    <name evidence="1" type="ORF">A9Q02_15325</name>
</gene>
<dbReference type="NCBIfam" id="TIGR01687">
    <property type="entry name" value="moaD_arch"/>
    <property type="match status" value="1"/>
</dbReference>
<dbReference type="Proteomes" id="UP000220922">
    <property type="component" value="Unassembled WGS sequence"/>
</dbReference>
<protein>
    <submittedName>
        <fullName evidence="1">Molybdopterin synthase sulfur carrier subunit</fullName>
    </submittedName>
</protein>
<dbReference type="CDD" id="cd17505">
    <property type="entry name" value="Ubl_SAMP1_like"/>
    <property type="match status" value="1"/>
</dbReference>
<keyword evidence="2" id="KW-1185">Reference proteome</keyword>
<evidence type="ECO:0000313" key="1">
    <source>
        <dbReference type="EMBL" id="PDV98471.1"/>
    </source>
</evidence>
<reference evidence="1 2" key="1">
    <citation type="submission" date="2016-05" db="EMBL/GenBank/DDBJ databases">
        <authorList>
            <person name="Lavstsen T."/>
            <person name="Jespersen J.S."/>
        </authorList>
    </citation>
    <scope>NUCLEOTIDE SEQUENCE [LARGE SCALE GENOMIC DNA]</scope>
    <source>
        <strain evidence="1 2">B7-9</strain>
    </source>
</reference>
<accession>A0A2H3KMB3</accession>
<dbReference type="NCBIfam" id="NF041918">
    <property type="entry name" value="SAMP1"/>
    <property type="match status" value="1"/>
</dbReference>
<dbReference type="RefSeq" id="WP_097653507.1">
    <property type="nucleotide sequence ID" value="NZ_LYXE01000099.1"/>
</dbReference>
<dbReference type="InterPro" id="IPR054834">
    <property type="entry name" value="SAMP1_3"/>
</dbReference>
<dbReference type="PANTHER" id="PTHR38031:SF1">
    <property type="entry name" value="SULFUR CARRIER PROTEIN CYSO"/>
    <property type="match status" value="1"/>
</dbReference>
<proteinExistence type="predicted"/>
<dbReference type="OrthoDB" id="2112016at2"/>
<name>A0A2H3KMB3_9CHLR</name>
<dbReference type="InterPro" id="IPR012675">
    <property type="entry name" value="Beta-grasp_dom_sf"/>
</dbReference>